<gene>
    <name evidence="10" type="ORF">QSP1433_LOCUS15566</name>
</gene>
<evidence type="ECO:0000256" key="4">
    <source>
        <dbReference type="ARBA" id="ARBA00022792"/>
    </source>
</evidence>
<accession>A0A7S2SN68</accession>
<dbReference type="PANTHER" id="PTHR15415:SF7">
    <property type="entry name" value="MICOS COMPLEX SUBUNIT MIC60"/>
    <property type="match status" value="1"/>
</dbReference>
<dbReference type="Pfam" id="PF09731">
    <property type="entry name" value="Mitofilin"/>
    <property type="match status" value="1"/>
</dbReference>
<feature type="coiled-coil region" evidence="8">
    <location>
        <begin position="149"/>
        <end position="211"/>
    </location>
</feature>
<sequence length="621" mass="69150">MFVSLTIRQAQRRAVAAGVRVDKRGLAKKANRGQANRNVAKPAPQAATPAAAVAPAQESTQAGGSVGKLLILAGVVATPAYVAYALRTDPAFRSSLKENIPWMYNALAPYVVDENVISSSLIDGVDVSVIKKELAELERRYETAAGHETTFSKNEVQKLMNKVKEMKEKTATDEKKEAGGENDAAVVKKAATAKQEKAAAVEKVAAAVEEEKPEQAAVEEQAEQNRIQLKPKKPSTTREKVESVRESARSIKKQADRDTEDQIKEIEKSLRKDLEVVLAHDLTSLDEEGLRRRVVQLALELKDRNRWEALRLHELTKQHTEDLVKKYDNLLREQADQYEELVRYETEQAASRASEEIKKQADEHYSKVLYNKEQQWQRAQLESLERQRNEMGQEMEHRFNAAKQKLESQAAEELKSRSDVLSSMKAKVQGLQSALAGRSKNEQAAKQLRSISLATLDLQDALYRHPETLARELTQLKKAGESDVVVNAAVDSLPSRVYKEGVTTELQLVRRFESVYDSCYRVALVPEDGGVLEHAVGYVVASLTFRHDEDKKDSNAQEAALARARVLLLEQNDLKGAVAEMDKLRGSVKDTASDWLSQAKDRVALEQVVTVVKGHLASMGK</sequence>
<dbReference type="PANTHER" id="PTHR15415">
    <property type="entry name" value="MITOFILIN"/>
    <property type="match status" value="1"/>
</dbReference>
<dbReference type="GO" id="GO:0061617">
    <property type="term" value="C:MICOS complex"/>
    <property type="evidence" value="ECO:0007669"/>
    <property type="project" value="TreeGrafter"/>
</dbReference>
<keyword evidence="3" id="KW-0812">Transmembrane</keyword>
<keyword evidence="5" id="KW-1133">Transmembrane helix</keyword>
<evidence type="ECO:0000256" key="2">
    <source>
        <dbReference type="ARBA" id="ARBA00010877"/>
    </source>
</evidence>
<evidence type="ECO:0000256" key="3">
    <source>
        <dbReference type="ARBA" id="ARBA00022692"/>
    </source>
</evidence>
<keyword evidence="4" id="KW-0999">Mitochondrion inner membrane</keyword>
<dbReference type="EMBL" id="HBHK01024747">
    <property type="protein sequence ID" value="CAD9704096.1"/>
    <property type="molecule type" value="Transcribed_RNA"/>
</dbReference>
<proteinExistence type="inferred from homology"/>
<reference evidence="10" key="1">
    <citation type="submission" date="2021-01" db="EMBL/GenBank/DDBJ databases">
        <authorList>
            <person name="Corre E."/>
            <person name="Pelletier E."/>
            <person name="Niang G."/>
            <person name="Scheremetjew M."/>
            <person name="Finn R."/>
            <person name="Kale V."/>
            <person name="Holt S."/>
            <person name="Cochrane G."/>
            <person name="Meng A."/>
            <person name="Brown T."/>
            <person name="Cohen L."/>
        </authorList>
    </citation>
    <scope>NUCLEOTIDE SEQUENCE</scope>
    <source>
        <strain evidence="10">NY070348D</strain>
    </source>
</reference>
<dbReference type="InterPro" id="IPR019133">
    <property type="entry name" value="MIC60"/>
</dbReference>
<protein>
    <recommendedName>
        <fullName evidence="11">Mitofilin</fullName>
    </recommendedName>
</protein>
<evidence type="ECO:0000256" key="1">
    <source>
        <dbReference type="ARBA" id="ARBA00004273"/>
    </source>
</evidence>
<dbReference type="AlphaFoldDB" id="A0A7S2SN68"/>
<comment type="similarity">
    <text evidence="2">Belongs to the MICOS complex subunit Mic60 family.</text>
</comment>
<evidence type="ECO:0008006" key="11">
    <source>
        <dbReference type="Google" id="ProtNLM"/>
    </source>
</evidence>
<comment type="subcellular location">
    <subcellularLocation>
        <location evidence="1">Mitochondrion inner membrane</location>
    </subcellularLocation>
</comment>
<keyword evidence="8" id="KW-0175">Coiled coil</keyword>
<feature type="compositionally biased region" description="Basic and acidic residues" evidence="9">
    <location>
        <begin position="236"/>
        <end position="260"/>
    </location>
</feature>
<keyword evidence="7" id="KW-0472">Membrane</keyword>
<evidence type="ECO:0000256" key="9">
    <source>
        <dbReference type="SAM" id="MobiDB-lite"/>
    </source>
</evidence>
<keyword evidence="6" id="KW-0496">Mitochondrion</keyword>
<evidence type="ECO:0000256" key="7">
    <source>
        <dbReference type="ARBA" id="ARBA00023136"/>
    </source>
</evidence>
<dbReference type="GO" id="GO:0042407">
    <property type="term" value="P:cristae formation"/>
    <property type="evidence" value="ECO:0007669"/>
    <property type="project" value="TreeGrafter"/>
</dbReference>
<name>A0A7S2SN68_9STRA</name>
<organism evidence="10">
    <name type="scientific">Mucochytrium quahogii</name>
    <dbReference type="NCBI Taxonomy" id="96639"/>
    <lineage>
        <taxon>Eukaryota</taxon>
        <taxon>Sar</taxon>
        <taxon>Stramenopiles</taxon>
        <taxon>Bigyra</taxon>
        <taxon>Labyrinthulomycetes</taxon>
        <taxon>Thraustochytrida</taxon>
        <taxon>Thraustochytriidae</taxon>
        <taxon>Mucochytrium</taxon>
    </lineage>
</organism>
<evidence type="ECO:0000313" key="10">
    <source>
        <dbReference type="EMBL" id="CAD9704096.1"/>
    </source>
</evidence>
<evidence type="ECO:0000256" key="6">
    <source>
        <dbReference type="ARBA" id="ARBA00023128"/>
    </source>
</evidence>
<feature type="region of interest" description="Disordered" evidence="9">
    <location>
        <begin position="211"/>
        <end position="260"/>
    </location>
</feature>
<evidence type="ECO:0000256" key="5">
    <source>
        <dbReference type="ARBA" id="ARBA00022989"/>
    </source>
</evidence>
<evidence type="ECO:0000256" key="8">
    <source>
        <dbReference type="SAM" id="Coils"/>
    </source>
</evidence>